<evidence type="ECO:0000256" key="1">
    <source>
        <dbReference type="SAM" id="MobiDB-lite"/>
    </source>
</evidence>
<keyword evidence="3" id="KW-1185">Reference proteome</keyword>
<feature type="region of interest" description="Disordered" evidence="1">
    <location>
        <begin position="28"/>
        <end position="90"/>
    </location>
</feature>
<proteinExistence type="predicted"/>
<dbReference type="PANTHER" id="PTHR48213">
    <property type="entry name" value="VID27-LIKE PROTEIN"/>
    <property type="match status" value="1"/>
</dbReference>
<feature type="region of interest" description="Disordered" evidence="1">
    <location>
        <begin position="112"/>
        <end position="131"/>
    </location>
</feature>
<accession>A0AAW1Y3B8</accession>
<dbReference type="AlphaFoldDB" id="A0AAW1Y3B8"/>
<dbReference type="Proteomes" id="UP001457282">
    <property type="component" value="Unassembled WGS sequence"/>
</dbReference>
<reference evidence="2 3" key="1">
    <citation type="journal article" date="2023" name="G3 (Bethesda)">
        <title>A chromosome-length genome assembly and annotation of blackberry (Rubus argutus, cv. 'Hillquist').</title>
        <authorList>
            <person name="Bruna T."/>
            <person name="Aryal R."/>
            <person name="Dudchenko O."/>
            <person name="Sargent D.J."/>
            <person name="Mead D."/>
            <person name="Buti M."/>
            <person name="Cavallini A."/>
            <person name="Hytonen T."/>
            <person name="Andres J."/>
            <person name="Pham M."/>
            <person name="Weisz D."/>
            <person name="Mascagni F."/>
            <person name="Usai G."/>
            <person name="Natali L."/>
            <person name="Bassil N."/>
            <person name="Fernandez G.E."/>
            <person name="Lomsadze A."/>
            <person name="Armour M."/>
            <person name="Olukolu B."/>
            <person name="Poorten T."/>
            <person name="Britton C."/>
            <person name="Davik J."/>
            <person name="Ashrafi H."/>
            <person name="Aiden E.L."/>
            <person name="Borodovsky M."/>
            <person name="Worthington M."/>
        </authorList>
    </citation>
    <scope>NUCLEOTIDE SEQUENCE [LARGE SCALE GENOMIC DNA]</scope>
    <source>
        <strain evidence="2">PI 553951</strain>
    </source>
</reference>
<organism evidence="2 3">
    <name type="scientific">Rubus argutus</name>
    <name type="common">Southern blackberry</name>
    <dbReference type="NCBI Taxonomy" id="59490"/>
    <lineage>
        <taxon>Eukaryota</taxon>
        <taxon>Viridiplantae</taxon>
        <taxon>Streptophyta</taxon>
        <taxon>Embryophyta</taxon>
        <taxon>Tracheophyta</taxon>
        <taxon>Spermatophyta</taxon>
        <taxon>Magnoliopsida</taxon>
        <taxon>eudicotyledons</taxon>
        <taxon>Gunneridae</taxon>
        <taxon>Pentapetalae</taxon>
        <taxon>rosids</taxon>
        <taxon>fabids</taxon>
        <taxon>Rosales</taxon>
        <taxon>Rosaceae</taxon>
        <taxon>Rosoideae</taxon>
        <taxon>Rosoideae incertae sedis</taxon>
        <taxon>Rubus</taxon>
    </lineage>
</organism>
<evidence type="ECO:0000313" key="2">
    <source>
        <dbReference type="EMBL" id="KAK9942689.1"/>
    </source>
</evidence>
<evidence type="ECO:0000313" key="3">
    <source>
        <dbReference type="Proteomes" id="UP001457282"/>
    </source>
</evidence>
<feature type="compositionally biased region" description="Basic and acidic residues" evidence="1">
    <location>
        <begin position="40"/>
        <end position="51"/>
    </location>
</feature>
<protein>
    <submittedName>
        <fullName evidence="2">Uncharacterized protein</fullName>
    </submittedName>
</protein>
<sequence length="187" mass="21056">MANSVASLEDFEFLEFEESDQELVGLSQWEFIDASDADSEEKHCHSGSEPREEPEDEDGIGPNGLIGPASFDSPIASPVPDSIGAHNRRRRRHTRLVRVLDLDFQTHLNYECLPGHDDDDDDEGDDGYGLDDELVPWSVGDKFGRERMRKLGKRTFAKMQNSKRSPHLVVRPGCVRGKHGLGLKHIY</sequence>
<feature type="compositionally biased region" description="Acidic residues" evidence="1">
    <location>
        <begin position="117"/>
        <end position="131"/>
    </location>
</feature>
<comment type="caution">
    <text evidence="2">The sequence shown here is derived from an EMBL/GenBank/DDBJ whole genome shotgun (WGS) entry which is preliminary data.</text>
</comment>
<name>A0AAW1Y3B8_RUBAR</name>
<dbReference type="PANTHER" id="PTHR48213:SF1">
    <property type="entry name" value="PROSTATIC SPERMINE-BINDING-LIKE PROTEIN"/>
    <property type="match status" value="1"/>
</dbReference>
<gene>
    <name evidence="2" type="ORF">M0R45_008342</name>
</gene>
<dbReference type="EMBL" id="JBEDUW010000002">
    <property type="protein sequence ID" value="KAK9942689.1"/>
    <property type="molecule type" value="Genomic_DNA"/>
</dbReference>